<dbReference type="Gene3D" id="1.10.40.30">
    <property type="entry name" value="Fumarase/aspartase (C-terminal domain)"/>
    <property type="match status" value="1"/>
</dbReference>
<dbReference type="Gene3D" id="1.20.200.10">
    <property type="entry name" value="Fumarase/aspartase (Central domain)"/>
    <property type="match status" value="1"/>
</dbReference>
<dbReference type="GO" id="GO:0042450">
    <property type="term" value="P:L-arginine biosynthetic process via ornithine"/>
    <property type="evidence" value="ECO:0007669"/>
    <property type="project" value="UniProtKB-UniRule"/>
</dbReference>
<organism evidence="7 8">
    <name type="scientific">Mucilaginibacter achroorhodeus</name>
    <dbReference type="NCBI Taxonomy" id="2599294"/>
    <lineage>
        <taxon>Bacteria</taxon>
        <taxon>Pseudomonadati</taxon>
        <taxon>Bacteroidota</taxon>
        <taxon>Sphingobacteriia</taxon>
        <taxon>Sphingobacteriales</taxon>
        <taxon>Sphingobacteriaceae</taxon>
        <taxon>Mucilaginibacter</taxon>
    </lineage>
</organism>
<gene>
    <name evidence="7" type="primary">argH</name>
    <name evidence="7" type="ORF">FPZ42_09775</name>
</gene>
<comment type="caution">
    <text evidence="7">The sequence shown here is derived from an EMBL/GenBank/DDBJ whole genome shotgun (WGS) entry which is preliminary data.</text>
</comment>
<dbReference type="EMBL" id="VOEI01000002">
    <property type="protein sequence ID" value="TWR27298.1"/>
    <property type="molecule type" value="Genomic_DNA"/>
</dbReference>
<dbReference type="OrthoDB" id="9769623at2"/>
<dbReference type="EC" id="4.3.2.1" evidence="3 5"/>
<dbReference type="RefSeq" id="WP_146270779.1">
    <property type="nucleotide sequence ID" value="NZ_VOEI01000002.1"/>
</dbReference>
<keyword evidence="7" id="KW-0456">Lyase</keyword>
<dbReference type="GO" id="GO:0005829">
    <property type="term" value="C:cytosol"/>
    <property type="evidence" value="ECO:0007669"/>
    <property type="project" value="TreeGrafter"/>
</dbReference>
<dbReference type="InterPro" id="IPR000362">
    <property type="entry name" value="Fumarate_lyase_fam"/>
</dbReference>
<dbReference type="PROSITE" id="PS00163">
    <property type="entry name" value="FUMARATE_LYASES"/>
    <property type="match status" value="1"/>
</dbReference>
<evidence type="ECO:0000256" key="1">
    <source>
        <dbReference type="ARBA" id="ARBA00000985"/>
    </source>
</evidence>
<dbReference type="PRINTS" id="PR00149">
    <property type="entry name" value="FUMRATELYASE"/>
</dbReference>
<protein>
    <recommendedName>
        <fullName evidence="3 5">Argininosuccinate lyase</fullName>
        <ecNumber evidence="3 5">4.3.2.1</ecNumber>
    </recommendedName>
</protein>
<comment type="pathway">
    <text evidence="2">Amino-acid biosynthesis; L-arginine biosynthesis; L-arginine from L-ornithine and carbamoyl phosphate: step 3/3.</text>
</comment>
<dbReference type="NCBIfam" id="TIGR00838">
    <property type="entry name" value="argH"/>
    <property type="match status" value="1"/>
</dbReference>
<dbReference type="InterPro" id="IPR009049">
    <property type="entry name" value="Argininosuccinate_lyase"/>
</dbReference>
<dbReference type="Pfam" id="PF00206">
    <property type="entry name" value="Lyase_1"/>
    <property type="match status" value="1"/>
</dbReference>
<keyword evidence="4" id="KW-0028">Amino-acid biosynthesis</keyword>
<comment type="catalytic activity">
    <reaction evidence="1">
        <text>2-(N(omega)-L-arginino)succinate = fumarate + L-arginine</text>
        <dbReference type="Rhea" id="RHEA:24020"/>
        <dbReference type="ChEBI" id="CHEBI:29806"/>
        <dbReference type="ChEBI" id="CHEBI:32682"/>
        <dbReference type="ChEBI" id="CHEBI:57472"/>
        <dbReference type="EC" id="4.3.2.1"/>
    </reaction>
</comment>
<dbReference type="InterPro" id="IPR020557">
    <property type="entry name" value="Fumarate_lyase_CS"/>
</dbReference>
<dbReference type="Proteomes" id="UP000318010">
    <property type="component" value="Unassembled WGS sequence"/>
</dbReference>
<evidence type="ECO:0000256" key="4">
    <source>
        <dbReference type="ARBA" id="ARBA00022571"/>
    </source>
</evidence>
<dbReference type="PANTHER" id="PTHR43814">
    <property type="entry name" value="ARGININOSUCCINATE LYASE"/>
    <property type="match status" value="1"/>
</dbReference>
<sequence>MSKLWQKTTNVDKLVENFTVGRDRELDNQMAAFDALGSLAHTRMLASIGLLNNDDLALVQRELKVIYNEVQEGDFAIEDDVEDVHSQVELMLTRRIGEAGKKIHSGRSRNDQVLVDLKLFFRHQLQQVVNETDSLFRLLIQLSEEHKDVLLPGYTHLQVAMPSSFGLWFGAYAESLVDDLEMVLAAWKITNKNPLGSAAGYGSSFPLNRTMTTELLGFDSMAHNVVYAQMGRGKTERIIAQALSSIAATLAKMAMDQCLYLSQNFAFVSYPEHLTTGSSIMPHKKNPDVWEIMRGKCNRLQALPNDVAMMTTNLPSGYHRELQLLKELLFPAFTDLMDCLQMANFMLQNITVNKNILDDSKYAYLFSVEEVNKAVLNGTPFRDAYKQIGLDIEQGKFNPEKTVAHTHEGSIGNLQNEQISAAMDKVINSFDFKKVEDAISWLVR</sequence>
<dbReference type="InterPro" id="IPR022761">
    <property type="entry name" value="Fumarate_lyase_N"/>
</dbReference>
<dbReference type="PRINTS" id="PR00145">
    <property type="entry name" value="ARGSUCLYASE"/>
</dbReference>
<evidence type="ECO:0000256" key="3">
    <source>
        <dbReference type="ARBA" id="ARBA00012338"/>
    </source>
</evidence>
<proteinExistence type="predicted"/>
<reference evidence="7 8" key="1">
    <citation type="submission" date="2019-07" db="EMBL/GenBank/DDBJ databases">
        <authorList>
            <person name="Kim J."/>
        </authorList>
    </citation>
    <scope>NUCLEOTIDE SEQUENCE [LARGE SCALE GENOMIC DNA]</scope>
    <source>
        <strain evidence="7 8">MJ1a</strain>
    </source>
</reference>
<evidence type="ECO:0000256" key="2">
    <source>
        <dbReference type="ARBA" id="ARBA00004941"/>
    </source>
</evidence>
<dbReference type="AlphaFoldDB" id="A0A563U7I2"/>
<dbReference type="InterPro" id="IPR008948">
    <property type="entry name" value="L-Aspartase-like"/>
</dbReference>
<accession>A0A563U7I2</accession>
<evidence type="ECO:0000256" key="5">
    <source>
        <dbReference type="NCBIfam" id="TIGR00838"/>
    </source>
</evidence>
<dbReference type="GO" id="GO:0004056">
    <property type="term" value="F:argininosuccinate lyase activity"/>
    <property type="evidence" value="ECO:0007669"/>
    <property type="project" value="UniProtKB-UniRule"/>
</dbReference>
<keyword evidence="4" id="KW-0055">Arginine biosynthesis</keyword>
<evidence type="ECO:0000313" key="8">
    <source>
        <dbReference type="Proteomes" id="UP000318010"/>
    </source>
</evidence>
<evidence type="ECO:0000313" key="7">
    <source>
        <dbReference type="EMBL" id="TWR27298.1"/>
    </source>
</evidence>
<dbReference type="InterPro" id="IPR024083">
    <property type="entry name" value="Fumarase/histidase_N"/>
</dbReference>
<dbReference type="Gene3D" id="1.10.275.10">
    <property type="entry name" value="Fumarase/aspartase (N-terminal domain)"/>
    <property type="match status" value="1"/>
</dbReference>
<name>A0A563U7I2_9SPHI</name>
<feature type="domain" description="Fumarate lyase N-terminal" evidence="6">
    <location>
        <begin position="8"/>
        <end position="300"/>
    </location>
</feature>
<dbReference type="SUPFAM" id="SSF48557">
    <property type="entry name" value="L-aspartase-like"/>
    <property type="match status" value="1"/>
</dbReference>
<evidence type="ECO:0000259" key="6">
    <source>
        <dbReference type="Pfam" id="PF00206"/>
    </source>
</evidence>
<dbReference type="UniPathway" id="UPA00068">
    <property type="reaction ID" value="UER00114"/>
</dbReference>
<keyword evidence="8" id="KW-1185">Reference proteome</keyword>
<dbReference type="PANTHER" id="PTHR43814:SF1">
    <property type="entry name" value="ARGININOSUCCINATE LYASE"/>
    <property type="match status" value="1"/>
</dbReference>